<accession>A0A5B6VLE9</accession>
<evidence type="ECO:0000256" key="1">
    <source>
        <dbReference type="SAM" id="MobiDB-lite"/>
    </source>
</evidence>
<dbReference type="AlphaFoldDB" id="A0A5B6VLE9"/>
<dbReference type="EMBL" id="SMMG02000006">
    <property type="protein sequence ID" value="KAA3469885.1"/>
    <property type="molecule type" value="Genomic_DNA"/>
</dbReference>
<keyword evidence="3" id="KW-1185">Reference proteome</keyword>
<dbReference type="Proteomes" id="UP000325315">
    <property type="component" value="Unassembled WGS sequence"/>
</dbReference>
<organism evidence="2 3">
    <name type="scientific">Gossypium australe</name>
    <dbReference type="NCBI Taxonomy" id="47621"/>
    <lineage>
        <taxon>Eukaryota</taxon>
        <taxon>Viridiplantae</taxon>
        <taxon>Streptophyta</taxon>
        <taxon>Embryophyta</taxon>
        <taxon>Tracheophyta</taxon>
        <taxon>Spermatophyta</taxon>
        <taxon>Magnoliopsida</taxon>
        <taxon>eudicotyledons</taxon>
        <taxon>Gunneridae</taxon>
        <taxon>Pentapetalae</taxon>
        <taxon>rosids</taxon>
        <taxon>malvids</taxon>
        <taxon>Malvales</taxon>
        <taxon>Malvaceae</taxon>
        <taxon>Malvoideae</taxon>
        <taxon>Gossypium</taxon>
    </lineage>
</organism>
<feature type="compositionally biased region" description="Polar residues" evidence="1">
    <location>
        <begin position="131"/>
        <end position="144"/>
    </location>
</feature>
<evidence type="ECO:0000313" key="3">
    <source>
        <dbReference type="Proteomes" id="UP000325315"/>
    </source>
</evidence>
<proteinExistence type="predicted"/>
<reference evidence="3" key="1">
    <citation type="journal article" date="2019" name="Plant Biotechnol. J.">
        <title>Genome sequencing of the Australian wild diploid species Gossypium australe highlights disease resistance and delayed gland morphogenesis.</title>
        <authorList>
            <person name="Cai Y."/>
            <person name="Cai X."/>
            <person name="Wang Q."/>
            <person name="Wang P."/>
            <person name="Zhang Y."/>
            <person name="Cai C."/>
            <person name="Xu Y."/>
            <person name="Wang K."/>
            <person name="Zhou Z."/>
            <person name="Wang C."/>
            <person name="Geng S."/>
            <person name="Li B."/>
            <person name="Dong Q."/>
            <person name="Hou Y."/>
            <person name="Wang H."/>
            <person name="Ai P."/>
            <person name="Liu Z."/>
            <person name="Yi F."/>
            <person name="Sun M."/>
            <person name="An G."/>
            <person name="Cheng J."/>
            <person name="Zhang Y."/>
            <person name="Shi Q."/>
            <person name="Xie Y."/>
            <person name="Shi X."/>
            <person name="Chang Y."/>
            <person name="Huang F."/>
            <person name="Chen Y."/>
            <person name="Hong S."/>
            <person name="Mi L."/>
            <person name="Sun Q."/>
            <person name="Zhang L."/>
            <person name="Zhou B."/>
            <person name="Peng R."/>
            <person name="Zhang X."/>
            <person name="Liu F."/>
        </authorList>
    </citation>
    <scope>NUCLEOTIDE SEQUENCE [LARGE SCALE GENOMIC DNA]</scope>
    <source>
        <strain evidence="3">cv. PA1801</strain>
    </source>
</reference>
<name>A0A5B6VLE9_9ROSI</name>
<comment type="caution">
    <text evidence="2">The sequence shown here is derived from an EMBL/GenBank/DDBJ whole genome shotgun (WGS) entry which is preliminary data.</text>
</comment>
<evidence type="ECO:0000313" key="2">
    <source>
        <dbReference type="EMBL" id="KAA3469885.1"/>
    </source>
</evidence>
<dbReference type="OrthoDB" id="2272416at2759"/>
<feature type="compositionally biased region" description="Basic and acidic residues" evidence="1">
    <location>
        <begin position="153"/>
        <end position="166"/>
    </location>
</feature>
<sequence length="191" mass="21768">MHKKAILCKWFENGLNEDIRLLVEILELKEFVVLVDRACKADELNKEKRKALSEARDARKRPMSKSYQAQSKKSKKMNPWTTASVWAIQILNQSVQIVEGNILGSVRGIIETVTSVNCPEMDDKERKQEIRSSNVSSRGRSQKNLGGGISSRGEPRDSAMRLEGRVPTRTYAIRTREEASSRCENEYFFSS</sequence>
<feature type="region of interest" description="Disordered" evidence="1">
    <location>
        <begin position="120"/>
        <end position="169"/>
    </location>
</feature>
<feature type="region of interest" description="Disordered" evidence="1">
    <location>
        <begin position="52"/>
        <end position="75"/>
    </location>
</feature>
<protein>
    <submittedName>
        <fullName evidence="2">Alcohol-forming fatty acyl-CoA reductase-like</fullName>
    </submittedName>
</protein>
<feature type="compositionally biased region" description="Basic and acidic residues" evidence="1">
    <location>
        <begin position="121"/>
        <end position="130"/>
    </location>
</feature>
<gene>
    <name evidence="2" type="ORF">EPI10_015635</name>
</gene>